<evidence type="ECO:0000313" key="2">
    <source>
        <dbReference type="Proteomes" id="UP000650081"/>
    </source>
</evidence>
<dbReference type="SUPFAM" id="SSF47240">
    <property type="entry name" value="Ferritin-like"/>
    <property type="match status" value="1"/>
</dbReference>
<dbReference type="Proteomes" id="UP000650081">
    <property type="component" value="Unassembled WGS sequence"/>
</dbReference>
<dbReference type="InterPro" id="IPR012347">
    <property type="entry name" value="Ferritin-like"/>
</dbReference>
<comment type="caution">
    <text evidence="1">The sequence shown here is derived from an EMBL/GenBank/DDBJ whole genome shotgun (WGS) entry which is preliminary data.</text>
</comment>
<dbReference type="CDD" id="cd00657">
    <property type="entry name" value="Ferritin_like"/>
    <property type="match status" value="1"/>
</dbReference>
<dbReference type="RefSeq" id="WP_187467910.1">
    <property type="nucleotide sequence ID" value="NZ_JACSIT010000141.1"/>
</dbReference>
<dbReference type="Gene3D" id="1.20.1260.10">
    <property type="match status" value="1"/>
</dbReference>
<organism evidence="1 2">
    <name type="scientific">Neolewinella lacunae</name>
    <dbReference type="NCBI Taxonomy" id="1517758"/>
    <lineage>
        <taxon>Bacteria</taxon>
        <taxon>Pseudomonadati</taxon>
        <taxon>Bacteroidota</taxon>
        <taxon>Saprospiria</taxon>
        <taxon>Saprospirales</taxon>
        <taxon>Lewinellaceae</taxon>
        <taxon>Neolewinella</taxon>
    </lineage>
</organism>
<accession>A0A923PM04</accession>
<dbReference type="EMBL" id="JACSIT010000141">
    <property type="protein sequence ID" value="MBC6995894.1"/>
    <property type="molecule type" value="Genomic_DNA"/>
</dbReference>
<protein>
    <submittedName>
        <fullName evidence="1">Ferritin-like domain-containing protein</fullName>
    </submittedName>
</protein>
<keyword evidence="2" id="KW-1185">Reference proteome</keyword>
<reference evidence="1" key="1">
    <citation type="submission" date="2020-08" db="EMBL/GenBank/DDBJ databases">
        <title>Lewinella bacteria from marine environments.</title>
        <authorList>
            <person name="Zhong Y."/>
        </authorList>
    </citation>
    <scope>NUCLEOTIDE SEQUENCE</scope>
    <source>
        <strain evidence="1">KCTC 42187</strain>
    </source>
</reference>
<evidence type="ECO:0000313" key="1">
    <source>
        <dbReference type="EMBL" id="MBC6995894.1"/>
    </source>
</evidence>
<sequence length="268" mass="27678">MKIPTALQGLHDLSTAPEQQVPLTSRRQAFTDLTSLVGKLATIGLPLGAALAAPAGLRAQSGSVSVTDVLNFALTLEYLEAEFYEMGLSASGLLTGDVRTTIAQISKHETAHVAFLQAAISGAGGTPVTSPTFDFTAGGAFADVFSNPQTFLAVAQAFEDTGVRAYKGQAGNLLGAGDVLTAALQIHSVEARHASEVRRIRGSKGWITGSVNTSAPAASAVYAGEDNVTHLGVNATTVTTVTMDELTQAYDEPLTMSAVLDIAGLFIV</sequence>
<dbReference type="Pfam" id="PF13668">
    <property type="entry name" value="Ferritin_2"/>
    <property type="match status" value="1"/>
</dbReference>
<dbReference type="AlphaFoldDB" id="A0A923PM04"/>
<gene>
    <name evidence="1" type="ORF">H9S92_17130</name>
</gene>
<dbReference type="InterPro" id="IPR009078">
    <property type="entry name" value="Ferritin-like_SF"/>
</dbReference>
<proteinExistence type="predicted"/>
<name>A0A923PM04_9BACT</name>